<name>A0ABY8EG07_9FIRM</name>
<dbReference type="SUPFAM" id="SSF53098">
    <property type="entry name" value="Ribonuclease H-like"/>
    <property type="match status" value="1"/>
</dbReference>
<dbReference type="InterPro" id="IPR036397">
    <property type="entry name" value="RNaseH_sf"/>
</dbReference>
<dbReference type="GO" id="GO:0004527">
    <property type="term" value="F:exonuclease activity"/>
    <property type="evidence" value="ECO:0007669"/>
    <property type="project" value="UniProtKB-KW"/>
</dbReference>
<feature type="domain" description="Exonuclease" evidence="1">
    <location>
        <begin position="3"/>
        <end position="171"/>
    </location>
</feature>
<evidence type="ECO:0000259" key="1">
    <source>
        <dbReference type="SMART" id="SM00479"/>
    </source>
</evidence>
<organism evidence="2 3">
    <name type="scientific">Tepidibacter hydrothermalis</name>
    <dbReference type="NCBI Taxonomy" id="3036126"/>
    <lineage>
        <taxon>Bacteria</taxon>
        <taxon>Bacillati</taxon>
        <taxon>Bacillota</taxon>
        <taxon>Clostridia</taxon>
        <taxon>Peptostreptococcales</taxon>
        <taxon>Peptostreptococcaceae</taxon>
        <taxon>Tepidibacter</taxon>
    </lineage>
</organism>
<dbReference type="Proteomes" id="UP001222800">
    <property type="component" value="Chromosome"/>
</dbReference>
<keyword evidence="2" id="KW-0269">Exonuclease</keyword>
<dbReference type="Pfam" id="PF00929">
    <property type="entry name" value="RNase_T"/>
    <property type="match status" value="1"/>
</dbReference>
<keyword evidence="2" id="KW-0540">Nuclease</keyword>
<dbReference type="InterPro" id="IPR013520">
    <property type="entry name" value="Ribonucl_H"/>
</dbReference>
<evidence type="ECO:0000313" key="3">
    <source>
        <dbReference type="Proteomes" id="UP001222800"/>
    </source>
</evidence>
<dbReference type="InterPro" id="IPR012337">
    <property type="entry name" value="RNaseH-like_sf"/>
</dbReference>
<dbReference type="SMART" id="SM00479">
    <property type="entry name" value="EXOIII"/>
    <property type="match status" value="1"/>
</dbReference>
<reference evidence="2 3" key="1">
    <citation type="submission" date="2023-03" db="EMBL/GenBank/DDBJ databases">
        <title>Complete genome sequence of Tepidibacter sp. SWIR-1, isolated from a deep-sea hydrothermal vent.</title>
        <authorList>
            <person name="Li X."/>
        </authorList>
    </citation>
    <scope>NUCLEOTIDE SEQUENCE [LARGE SCALE GENOMIC DNA]</scope>
    <source>
        <strain evidence="2 3">SWIR-1</strain>
    </source>
</reference>
<dbReference type="EMBL" id="CP120733">
    <property type="protein sequence ID" value="WFD11888.1"/>
    <property type="molecule type" value="Genomic_DNA"/>
</dbReference>
<keyword evidence="3" id="KW-1185">Reference proteome</keyword>
<accession>A0ABY8EG07</accession>
<dbReference type="Gene3D" id="3.30.420.10">
    <property type="entry name" value="Ribonuclease H-like superfamily/Ribonuclease H"/>
    <property type="match status" value="1"/>
</dbReference>
<proteinExistence type="predicted"/>
<dbReference type="RefSeq" id="WP_277734101.1">
    <property type="nucleotide sequence ID" value="NZ_CP120733.1"/>
</dbReference>
<gene>
    <name evidence="2" type="ORF">P4S50_07375</name>
</gene>
<protein>
    <submittedName>
        <fullName evidence="2">Exonuclease domain-containing protein</fullName>
    </submittedName>
</protein>
<evidence type="ECO:0000313" key="2">
    <source>
        <dbReference type="EMBL" id="WFD11888.1"/>
    </source>
</evidence>
<keyword evidence="2" id="KW-0378">Hydrolase</keyword>
<sequence length="202" mass="23804">MNKGYALDLEMWCTKDDRDDPDIVSVGLVDLEGESEYYTLVRPFKKKKEVPTFMKELLNLPEEELWNAPMFPKIYSELIGEGALIGDLYTWGNYDDKALRHCCRKHGTPYMFEVKDFQQHIAKLTNIRRNLALSDLLELFSLKEEGTKHNALDDAKSLKKFILYFNANEKDCIYAIRKKCYETELEQLQERYNDVVDNVKRR</sequence>